<dbReference type="EMBL" id="QLYX01000004">
    <property type="protein sequence ID" value="RAY15165.1"/>
    <property type="molecule type" value="Genomic_DNA"/>
</dbReference>
<evidence type="ECO:0000256" key="1">
    <source>
        <dbReference type="ARBA" id="ARBA00004370"/>
    </source>
</evidence>
<protein>
    <recommendedName>
        <fullName evidence="7">Mce-associated membrane protein</fullName>
    </recommendedName>
</protein>
<evidence type="ECO:0000256" key="3">
    <source>
        <dbReference type="SAM" id="MobiDB-lite"/>
    </source>
</evidence>
<dbReference type="AlphaFoldDB" id="A0A365H7T2"/>
<accession>A0A365H7T2</accession>
<dbReference type="OrthoDB" id="3536396at2"/>
<keyword evidence="2 4" id="KW-0472">Membrane</keyword>
<keyword evidence="6" id="KW-1185">Reference proteome</keyword>
<organism evidence="5 6">
    <name type="scientific">Actinomadura craniellae</name>
    <dbReference type="NCBI Taxonomy" id="2231787"/>
    <lineage>
        <taxon>Bacteria</taxon>
        <taxon>Bacillati</taxon>
        <taxon>Actinomycetota</taxon>
        <taxon>Actinomycetes</taxon>
        <taxon>Streptosporangiales</taxon>
        <taxon>Thermomonosporaceae</taxon>
        <taxon>Actinomadura</taxon>
    </lineage>
</organism>
<proteinExistence type="predicted"/>
<evidence type="ECO:0008006" key="7">
    <source>
        <dbReference type="Google" id="ProtNLM"/>
    </source>
</evidence>
<keyword evidence="4" id="KW-1133">Transmembrane helix</keyword>
<feature type="region of interest" description="Disordered" evidence="3">
    <location>
        <begin position="1"/>
        <end position="112"/>
    </location>
</feature>
<evidence type="ECO:0000313" key="5">
    <source>
        <dbReference type="EMBL" id="RAY15165.1"/>
    </source>
</evidence>
<feature type="compositionally biased region" description="Basic and acidic residues" evidence="3">
    <location>
        <begin position="1"/>
        <end position="20"/>
    </location>
</feature>
<dbReference type="RefSeq" id="WP_111865593.1">
    <property type="nucleotide sequence ID" value="NZ_QLYX01000004.1"/>
</dbReference>
<reference evidence="5 6" key="1">
    <citation type="submission" date="2018-06" db="EMBL/GenBank/DDBJ databases">
        <title>Actinomadura craniellae sp. nov. isolated from marine sponge Craniella sp.</title>
        <authorList>
            <person name="Li L."/>
            <person name="Xu Q.H."/>
            <person name="Lin H.W."/>
            <person name="Lu Y.H."/>
        </authorList>
    </citation>
    <scope>NUCLEOTIDE SEQUENCE [LARGE SCALE GENOMIC DNA]</scope>
    <source>
        <strain evidence="5 6">LHW63021</strain>
    </source>
</reference>
<comment type="caution">
    <text evidence="5">The sequence shown here is derived from an EMBL/GenBank/DDBJ whole genome shotgun (WGS) entry which is preliminary data.</text>
</comment>
<feature type="compositionally biased region" description="Basic and acidic residues" evidence="3">
    <location>
        <begin position="28"/>
        <end position="39"/>
    </location>
</feature>
<gene>
    <name evidence="5" type="ORF">DPM19_10585</name>
</gene>
<dbReference type="PANTHER" id="PTHR37042:SF4">
    <property type="entry name" value="OUTER MEMBRANE PROTEIN RV1973"/>
    <property type="match status" value="1"/>
</dbReference>
<feature type="compositionally biased region" description="Basic residues" evidence="3">
    <location>
        <begin position="91"/>
        <end position="103"/>
    </location>
</feature>
<name>A0A365H7T2_9ACTN</name>
<keyword evidence="4" id="KW-0812">Transmembrane</keyword>
<feature type="transmembrane region" description="Helical" evidence="4">
    <location>
        <begin position="114"/>
        <end position="138"/>
    </location>
</feature>
<feature type="compositionally biased region" description="Acidic residues" evidence="3">
    <location>
        <begin position="40"/>
        <end position="60"/>
    </location>
</feature>
<evidence type="ECO:0000313" key="6">
    <source>
        <dbReference type="Proteomes" id="UP000251891"/>
    </source>
</evidence>
<comment type="subcellular location">
    <subcellularLocation>
        <location evidence="1">Membrane</location>
    </subcellularLocation>
</comment>
<evidence type="ECO:0000256" key="2">
    <source>
        <dbReference type="ARBA" id="ARBA00023136"/>
    </source>
</evidence>
<dbReference type="PANTHER" id="PTHR37042">
    <property type="entry name" value="OUTER MEMBRANE PROTEIN RV1973"/>
    <property type="match status" value="1"/>
</dbReference>
<sequence length="273" mass="29209">MTDADRRGSAATDSAERAAETEDVEPAEAARDELTRTEEDQATVEEGPETAPETAEDGDETTTAGPEDGEDGDETTAAGPEDGDETAVAPTKKKAVKKARTVRKKAEPASSPRAGVQVLVVLGLVTAALAAAVVWLFLQQRELAATEKSVRQASYAASRAAEDLSSYDYRTIDSDLRRATGHTTGSFRRQFEALVPRTKASAVQQQAQVKGTAIRAAVEDAAPGRMVALVFLNQQTVKAASTKTDQMLPDQHTLRLTMIKVGDRWLVSKLEVL</sequence>
<dbReference type="GO" id="GO:0016020">
    <property type="term" value="C:membrane"/>
    <property type="evidence" value="ECO:0007669"/>
    <property type="project" value="UniProtKB-SubCell"/>
</dbReference>
<evidence type="ECO:0000256" key="4">
    <source>
        <dbReference type="SAM" id="Phobius"/>
    </source>
</evidence>
<dbReference type="Proteomes" id="UP000251891">
    <property type="component" value="Unassembled WGS sequence"/>
</dbReference>